<dbReference type="AlphaFoldDB" id="A0AA36HZ84"/>
<keyword evidence="2" id="KW-1133">Transmembrane helix</keyword>
<feature type="region of interest" description="Disordered" evidence="1">
    <location>
        <begin position="29"/>
        <end position="50"/>
    </location>
</feature>
<organism evidence="3 4">
    <name type="scientific">Effrenium voratum</name>
    <dbReference type="NCBI Taxonomy" id="2562239"/>
    <lineage>
        <taxon>Eukaryota</taxon>
        <taxon>Sar</taxon>
        <taxon>Alveolata</taxon>
        <taxon>Dinophyceae</taxon>
        <taxon>Suessiales</taxon>
        <taxon>Symbiodiniaceae</taxon>
        <taxon>Effrenium</taxon>
    </lineage>
</organism>
<keyword evidence="2" id="KW-0812">Transmembrane</keyword>
<proteinExistence type="predicted"/>
<reference evidence="3" key="1">
    <citation type="submission" date="2023-08" db="EMBL/GenBank/DDBJ databases">
        <authorList>
            <person name="Chen Y."/>
            <person name="Shah S."/>
            <person name="Dougan E. K."/>
            <person name="Thang M."/>
            <person name="Chan C."/>
        </authorList>
    </citation>
    <scope>NUCLEOTIDE SEQUENCE</scope>
</reference>
<evidence type="ECO:0000256" key="1">
    <source>
        <dbReference type="SAM" id="MobiDB-lite"/>
    </source>
</evidence>
<dbReference type="InterPro" id="IPR029058">
    <property type="entry name" value="AB_hydrolase_fold"/>
</dbReference>
<sequence length="1007" mass="111143">MLMGRSLHRDKWTGTLRIWIAEATDHVSGLSDRSEGNQTARRPDGPTARRPDLMAARWGLAACGASALGISYWEVRRRQLLAQYEAMRVRYVETGSETRFPFYGRDFGYEVDYMIELGLQQGDRCSALYRLEALPVTHALAVVWKRFRSPASADEEAVVELKDGDPGGFRTCLGVGLVKVPVIPAADSLKFATEQAFVALPGACARRCMLPGNFGDNDQAGAVHWLGRASDLTTRFRRRAQCVAECELPWVVALHGSGGLTYTGWRHSAKLAALGYGVLAPDSMAHPRSLRLRRREPAKLRDARYWAADPAYRSKCSWDKSGGSFPMCFSTKVDNLLSEPESWKVYYERIYLLRKRELDWLMENPPVFLTGRLFLMGHSEGGMVAARYWHPGLQGRLSGRIISAWSCEENYFVGSKRGSETGGGGEGVPVLNIIGTADEFFSKNGSVAAQVARSSVDYGTKDIEGHCLRSFQASNLRSAAVLLLQGAAHDSSLTHDDAIRSFLSEFLASPVGFTQGAAKSINLLCTREQSMLYSCIEDGQTEALSDTESGLAHTVYHFPPCAETSLKGGAFVPWQTELSWDSALVALGLTLRLVILSAALLLCAVLGRRAALPALRAATHEAIFHFMWHGLAFDKHQLVNVRESRLRLQRPLLKRRPTGQAGHEGTLQGQSQADLVNRLVADYSLQPPPRCVQCLETSGWLLQIAVVILRFLAPIVMWSFGILYQIYRLIPKQELLVIYGCALCFFGGEFCASIAAIECFRRTGGDKLLLCLQDLATNIQIANQASLEDDKAAGINLDAVTPKEFYKHKAGVVLKAVDPDVVVKACAGLYQGFLGLLVSLKFKFAWTVALACSIADLLRKPVAVIVTPIMVALMPKDYHKWINQIINLTLKAIAVHLAWKLQEVISAVQSGLLGASLVGTGVITLTYQGFSWASRGRCCKFDPDKSILDELVGMPLAAFGIWFQLKHNFSLPFPYNLTLLPLTIVETVLRFMITWFPVEETAFPGHR</sequence>
<keyword evidence="4" id="KW-1185">Reference proteome</keyword>
<feature type="compositionally biased region" description="Basic and acidic residues" evidence="1">
    <location>
        <begin position="41"/>
        <end position="50"/>
    </location>
</feature>
<accession>A0AA36HZ84</accession>
<dbReference type="Gene3D" id="3.40.50.1820">
    <property type="entry name" value="alpha/beta hydrolase"/>
    <property type="match status" value="1"/>
</dbReference>
<keyword evidence="2" id="KW-0472">Membrane</keyword>
<evidence type="ECO:0000313" key="3">
    <source>
        <dbReference type="EMBL" id="CAJ1378034.1"/>
    </source>
</evidence>
<gene>
    <name evidence="3" type="ORF">EVOR1521_LOCUS6692</name>
</gene>
<dbReference type="SUPFAM" id="SSF53474">
    <property type="entry name" value="alpha/beta-Hydrolases"/>
    <property type="match status" value="1"/>
</dbReference>
<dbReference type="EMBL" id="CAUJNA010000510">
    <property type="protein sequence ID" value="CAJ1378034.1"/>
    <property type="molecule type" value="Genomic_DNA"/>
</dbReference>
<protein>
    <submittedName>
        <fullName evidence="3">Uncharacterized protein</fullName>
    </submittedName>
</protein>
<dbReference type="Proteomes" id="UP001178507">
    <property type="component" value="Unassembled WGS sequence"/>
</dbReference>
<feature type="transmembrane region" description="Helical" evidence="2">
    <location>
        <begin position="736"/>
        <end position="757"/>
    </location>
</feature>
<feature type="transmembrane region" description="Helical" evidence="2">
    <location>
        <begin position="700"/>
        <end position="724"/>
    </location>
</feature>
<name>A0AA36HZ84_9DINO</name>
<comment type="caution">
    <text evidence="3">The sequence shown here is derived from an EMBL/GenBank/DDBJ whole genome shotgun (WGS) entry which is preliminary data.</text>
</comment>
<evidence type="ECO:0000313" key="4">
    <source>
        <dbReference type="Proteomes" id="UP001178507"/>
    </source>
</evidence>
<evidence type="ECO:0000256" key="2">
    <source>
        <dbReference type="SAM" id="Phobius"/>
    </source>
</evidence>